<proteinExistence type="predicted"/>
<feature type="region of interest" description="Disordered" evidence="1">
    <location>
        <begin position="373"/>
        <end position="400"/>
    </location>
</feature>
<organism evidence="2 3">
    <name type="scientific">Diacronema lutheri</name>
    <name type="common">Unicellular marine alga</name>
    <name type="synonym">Monochrysis lutheri</name>
    <dbReference type="NCBI Taxonomy" id="2081491"/>
    <lineage>
        <taxon>Eukaryota</taxon>
        <taxon>Haptista</taxon>
        <taxon>Haptophyta</taxon>
        <taxon>Pavlovophyceae</taxon>
        <taxon>Pavlovales</taxon>
        <taxon>Pavlovaceae</taxon>
        <taxon>Diacronema</taxon>
    </lineage>
</organism>
<accession>A0A8J6CEF1</accession>
<evidence type="ECO:0000313" key="2">
    <source>
        <dbReference type="EMBL" id="KAG8469599.1"/>
    </source>
</evidence>
<dbReference type="AlphaFoldDB" id="A0A8J6CEF1"/>
<feature type="compositionally biased region" description="Low complexity" evidence="1">
    <location>
        <begin position="389"/>
        <end position="400"/>
    </location>
</feature>
<protein>
    <submittedName>
        <fullName evidence="2">Uncharacterized protein</fullName>
    </submittedName>
</protein>
<evidence type="ECO:0000313" key="3">
    <source>
        <dbReference type="Proteomes" id="UP000751190"/>
    </source>
</evidence>
<comment type="caution">
    <text evidence="2">The sequence shown here is derived from an EMBL/GenBank/DDBJ whole genome shotgun (WGS) entry which is preliminary data.</text>
</comment>
<gene>
    <name evidence="2" type="ORF">KFE25_006054</name>
</gene>
<feature type="compositionally biased region" description="Low complexity" evidence="1">
    <location>
        <begin position="373"/>
        <end position="382"/>
    </location>
</feature>
<dbReference type="OMA" id="FFMWNCL"/>
<reference evidence="2" key="1">
    <citation type="submission" date="2021-05" db="EMBL/GenBank/DDBJ databases">
        <title>The genome of the haptophyte Pavlova lutheri (Diacronema luteri, Pavlovales) - a model for lipid biosynthesis in eukaryotic algae.</title>
        <authorList>
            <person name="Hulatt C.J."/>
            <person name="Posewitz M.C."/>
        </authorList>
    </citation>
    <scope>NUCLEOTIDE SEQUENCE</scope>
    <source>
        <strain evidence="2">NIVA-4/92</strain>
    </source>
</reference>
<dbReference type="EMBL" id="JAGTXO010000002">
    <property type="protein sequence ID" value="KAG8469599.1"/>
    <property type="molecule type" value="Genomic_DNA"/>
</dbReference>
<name>A0A8J6CEF1_DIALT</name>
<sequence length="470" mass="49380">MRRDRASKLLLVTLGFAALMLFRERLWAYSLFTSAVLARPMSVLGCRAHVGELAERVAQLPLATRERCRAIYRVTVRESVMVISPSFAPKMVRWTIRDGQSEADALQSARRQTAVVVTELVHGHEAHFNPLRASKPVAFKHAEGASPAFDEIASSAGPTCDFCSPAEQTGAESWGRIEGRSSLTAANAFRADGVHGLLVFARHDPLTITLDELADGLDVIERWLRRSEAEARTRAPASGAWWPLVWWNGLHRSSASQIHAHAQMVLSPTPPGRTSAYARAQAGYSSARGSDFFADLAAVHVGLGLGVRVGAAHVLASLTPHVPAGEILVVGDDGAPLGALAAPLHVALRALIDGHGCRSFSLVLQLPPIDAPRAAGDEPAAARARERAGPAGADEGAATTGARGKRIVATLLDRGADLDARTADVGGVDLVLGSTIANADPFAIAEAIALAAGLPLQCGASTPDAGADAR</sequence>
<dbReference type="OrthoDB" id="5945460at2759"/>
<dbReference type="Proteomes" id="UP000751190">
    <property type="component" value="Unassembled WGS sequence"/>
</dbReference>
<evidence type="ECO:0000256" key="1">
    <source>
        <dbReference type="SAM" id="MobiDB-lite"/>
    </source>
</evidence>
<keyword evidence="3" id="KW-1185">Reference proteome</keyword>